<name>A0ABD4Z9F0_9CREN</name>
<keyword evidence="2" id="KW-1185">Reference proteome</keyword>
<sequence>MVIEVKDIKKVNEYIVKYRLTLVAVISKYANKSYVMKLLKTLEEESLPTIYTVLVVDDTSNDKRSAYNIMLNLYLDGVCIFSQEGVFNNLENDLTVLKRGIREVLRSRSIQIRFVKR</sequence>
<dbReference type="RefSeq" id="WP_285274316.1">
    <property type="nucleotide sequence ID" value="NZ_JASNVW010000006.1"/>
</dbReference>
<reference evidence="1 2" key="1">
    <citation type="submission" date="2023-05" db="EMBL/GenBank/DDBJ databases">
        <title>A new hyperthermophilic archaea 'Ignisphaera cupida' sp. nov. and description of the family 'Ignisphaeraceae' fam. nov.</title>
        <authorList>
            <person name="Podosokorskaya O.A."/>
            <person name="Elcheninov A.G."/>
            <person name="Klukina A."/>
            <person name="Merkel A.Y."/>
        </authorList>
    </citation>
    <scope>NUCLEOTIDE SEQUENCE [LARGE SCALE GENOMIC DNA]</scope>
    <source>
        <strain evidence="1 2">4213-co</strain>
    </source>
</reference>
<dbReference type="AlphaFoldDB" id="A0ABD4Z9F0"/>
<comment type="caution">
    <text evidence="1">The sequence shown here is derived from an EMBL/GenBank/DDBJ whole genome shotgun (WGS) entry which is preliminary data.</text>
</comment>
<dbReference type="EMBL" id="JASNVW010000006">
    <property type="protein sequence ID" value="MDK6029329.1"/>
    <property type="molecule type" value="Genomic_DNA"/>
</dbReference>
<proteinExistence type="predicted"/>
<evidence type="ECO:0000313" key="1">
    <source>
        <dbReference type="EMBL" id="MDK6029329.1"/>
    </source>
</evidence>
<evidence type="ECO:0000313" key="2">
    <source>
        <dbReference type="Proteomes" id="UP001529235"/>
    </source>
</evidence>
<evidence type="ECO:0008006" key="3">
    <source>
        <dbReference type="Google" id="ProtNLM"/>
    </source>
</evidence>
<protein>
    <recommendedName>
        <fullName evidence="3">Glycosyltransferase</fullName>
    </recommendedName>
</protein>
<dbReference type="Proteomes" id="UP001529235">
    <property type="component" value="Unassembled WGS sequence"/>
</dbReference>
<accession>A0ABD4Z9F0</accession>
<organism evidence="1 2">
    <name type="scientific">Ignisphaera cupida</name>
    <dbReference type="NCBI Taxonomy" id="3050454"/>
    <lineage>
        <taxon>Archaea</taxon>
        <taxon>Thermoproteota</taxon>
        <taxon>Thermoprotei</taxon>
        <taxon>Desulfurococcales</taxon>
        <taxon>Desulfurococcaceae</taxon>
        <taxon>Ignisphaera</taxon>
    </lineage>
</organism>
<gene>
    <name evidence="1" type="ORF">QPL79_08135</name>
</gene>